<keyword evidence="3" id="KW-1185">Reference proteome</keyword>
<dbReference type="InterPro" id="IPR007518">
    <property type="entry name" value="MINDY"/>
</dbReference>
<reference evidence="2 3" key="1">
    <citation type="submission" date="2022-03" db="EMBL/GenBank/DDBJ databases">
        <authorList>
            <person name="Macdonald S."/>
            <person name="Ahmed S."/>
            <person name="Newling K."/>
        </authorList>
    </citation>
    <scope>NUCLEOTIDE SEQUENCE [LARGE SCALE GENOMIC DNA]</scope>
</reference>
<dbReference type="Proteomes" id="UP001642260">
    <property type="component" value="Unassembled WGS sequence"/>
</dbReference>
<dbReference type="Pfam" id="PF04424">
    <property type="entry name" value="MINDY_DUB"/>
    <property type="match status" value="1"/>
</dbReference>
<protein>
    <recommendedName>
        <fullName evidence="1">MINDY deubiquitinase domain-containing protein</fullName>
    </recommendedName>
</protein>
<dbReference type="InterPro" id="IPR033979">
    <property type="entry name" value="MINDY_domain"/>
</dbReference>
<evidence type="ECO:0000259" key="1">
    <source>
        <dbReference type="Pfam" id="PF04424"/>
    </source>
</evidence>
<dbReference type="PANTHER" id="PTHR18063:SF6">
    <property type="entry name" value="UBIQUITIN CARBOXYL-TERMINAL HYDROLASE"/>
    <property type="match status" value="1"/>
</dbReference>
<dbReference type="AlphaFoldDB" id="A0ABC8JTP8"/>
<feature type="domain" description="MINDY deubiquitinase" evidence="1">
    <location>
        <begin position="106"/>
        <end position="134"/>
    </location>
</feature>
<dbReference type="EMBL" id="CAKOAT010123821">
    <property type="protein sequence ID" value="CAH8334097.1"/>
    <property type="molecule type" value="Genomic_DNA"/>
</dbReference>
<evidence type="ECO:0000313" key="2">
    <source>
        <dbReference type="EMBL" id="CAH8334097.1"/>
    </source>
</evidence>
<proteinExistence type="predicted"/>
<name>A0ABC8JTP8_ERUVS</name>
<evidence type="ECO:0000313" key="3">
    <source>
        <dbReference type="Proteomes" id="UP001642260"/>
    </source>
</evidence>
<gene>
    <name evidence="2" type="ORF">ERUC_LOCUS13027</name>
</gene>
<comment type="caution">
    <text evidence="2">The sequence shown here is derived from an EMBL/GenBank/DDBJ whole genome shotgun (WGS) entry which is preliminary data.</text>
</comment>
<dbReference type="PANTHER" id="PTHR18063">
    <property type="entry name" value="NF-E2 INDUCIBLE PROTEIN"/>
    <property type="match status" value="1"/>
</dbReference>
<sequence length="166" mass="18511">MRTDLSKFFLRNNLKLSPDCYEVSQEWLLSLVVDRLIDSNTKFNCPLFGTVDDVEAANAIGSKSYNASQGDQNPEDDSVDFAAALTTAALGVPSPCLLKTRSFDYGGELYLLATDQGYLNQPDLVWEKLNEVRRSNYRPSFAAASASPRHEGKSSKDSKCRIIWFI</sequence>
<accession>A0ABC8JTP8</accession>
<organism evidence="2 3">
    <name type="scientific">Eruca vesicaria subsp. sativa</name>
    <name type="common">Garden rocket</name>
    <name type="synonym">Eruca sativa</name>
    <dbReference type="NCBI Taxonomy" id="29727"/>
    <lineage>
        <taxon>Eukaryota</taxon>
        <taxon>Viridiplantae</taxon>
        <taxon>Streptophyta</taxon>
        <taxon>Embryophyta</taxon>
        <taxon>Tracheophyta</taxon>
        <taxon>Spermatophyta</taxon>
        <taxon>Magnoliopsida</taxon>
        <taxon>eudicotyledons</taxon>
        <taxon>Gunneridae</taxon>
        <taxon>Pentapetalae</taxon>
        <taxon>rosids</taxon>
        <taxon>malvids</taxon>
        <taxon>Brassicales</taxon>
        <taxon>Brassicaceae</taxon>
        <taxon>Brassiceae</taxon>
        <taxon>Eruca</taxon>
    </lineage>
</organism>